<keyword evidence="5" id="KW-0808">Transferase</keyword>
<evidence type="ECO:0000256" key="1">
    <source>
        <dbReference type="ARBA" id="ARBA00004123"/>
    </source>
</evidence>
<dbReference type="GO" id="GO:0003887">
    <property type="term" value="F:DNA-directed DNA polymerase activity"/>
    <property type="evidence" value="ECO:0007669"/>
    <property type="project" value="InterPro"/>
</dbReference>
<evidence type="ECO:0000256" key="6">
    <source>
        <dbReference type="ARBA" id="ARBA00022695"/>
    </source>
</evidence>
<dbReference type="PANTHER" id="PTHR45990">
    <property type="entry name" value="DNA REPAIR PROTEIN REV1"/>
    <property type="match status" value="1"/>
</dbReference>
<keyword evidence="4" id="KW-0237">DNA synthesis</keyword>
<dbReference type="Pfam" id="PF11799">
    <property type="entry name" value="IMS_C"/>
    <property type="match status" value="1"/>
</dbReference>
<evidence type="ECO:0000259" key="14">
    <source>
        <dbReference type="PROSITE" id="PS50172"/>
    </source>
</evidence>
<sequence>MDVGSDRELELISGEEEEGPGPSCETDPRVTSPELFPEEDEMTREGDDADSRWSTVHSWDTVDAPITMNGIGEPGPSKPPIDFALMNRWLHEGSDQEGNNGRRRGAAVGWMMEGRGDERGQIRSFGHYMRLKKDKLLHQVNVLGRVKEVSDIFKGISIFVNGYTYPSSIELRNLIQTNGGNFHVYYEPGSTTYTIASEMATVKISKTKKDEIIVRPEFIVDSVAAGRLLDDKEYILIPDENEILRRKGATISQAMKRLTEKAGEAETRVEKRQIALDARDAAFIDEYYARSRLHLISTLAQEMRDYVSSLRDANYSTDSARAAMIEKLREKNGEGSLTRSLPPSERAVFHIDLDCFFVSVTLRTRPDLRGRPVAVTHSSGSKDSNGFSEIASCSYEARARGVRNGSLVRDALRKCSDLVCVPYQFDDYRSVSKMIYDVIASHTLELRAVSCDEMYVDATSLIRSLDGYGNDGVDDGHSSIGPIVVANYLRELIRERTGCPASVGIGPSPLVARLSTRFAKPDGVKWVQERDVEEFVANQKVSDLPGVGYSTLNKLGEFGGADMKCGEMRRFGEKELEGALGKKTAHLLYRMIRGMDDSEVVVERVRKSVSCDINYGIRFTKDEELQQFLASLASQLEKKLLQARMKAASITLKVMVRAADAPVETAKYLGHGRCDTHTRCGRLDPPCGDAEKLMNEARKLMMSIKAPVEELRGIGIQLSRLVRSNSAARPLASQLNRFFAPKKNGGVMEGVEKMERQKEKDEEKEKKEKEGRGEEPNEGRKRPRVHFEGVEEIEDHRRPMGEFMVNDVDLPIRANVISKLRVISLPETEKLAFMGERTMTRIGRKIVEMMSEEPSPPLYGPLLLHGWSLIRRGQLPAFTQFARTFIRASKSNSVAEGWEFTTRSICREWEKMCSKRYRAVPDLLKREERVEWSETVGGVWENEEDHDIAHDVTITTFPIL</sequence>
<feature type="compositionally biased region" description="Basic and acidic residues" evidence="13">
    <location>
        <begin position="750"/>
        <end position="783"/>
    </location>
</feature>
<dbReference type="PANTHER" id="PTHR45990:SF1">
    <property type="entry name" value="DNA REPAIR PROTEIN REV1"/>
    <property type="match status" value="1"/>
</dbReference>
<dbReference type="Pfam" id="PF21999">
    <property type="entry name" value="IMS_HHH_1"/>
    <property type="match status" value="1"/>
</dbReference>
<dbReference type="Gene3D" id="3.30.70.270">
    <property type="match status" value="1"/>
</dbReference>
<dbReference type="Gene3D" id="3.40.50.10190">
    <property type="entry name" value="BRCT domain"/>
    <property type="match status" value="1"/>
</dbReference>
<dbReference type="GO" id="GO:0070987">
    <property type="term" value="P:error-free translesion synthesis"/>
    <property type="evidence" value="ECO:0007669"/>
    <property type="project" value="TreeGrafter"/>
</dbReference>
<dbReference type="Gene3D" id="3.30.1490.100">
    <property type="entry name" value="DNA polymerase, Y-family, little finger domain"/>
    <property type="match status" value="1"/>
</dbReference>
<evidence type="ECO:0000256" key="11">
    <source>
        <dbReference type="ARBA" id="ARBA00023204"/>
    </source>
</evidence>
<dbReference type="InterPro" id="IPR053848">
    <property type="entry name" value="IMS_HHH_1"/>
</dbReference>
<dbReference type="InterPro" id="IPR043128">
    <property type="entry name" value="Rev_trsase/Diguanyl_cyclase"/>
</dbReference>
<dbReference type="GO" id="GO:0005634">
    <property type="term" value="C:nucleus"/>
    <property type="evidence" value="ECO:0007669"/>
    <property type="project" value="UniProtKB-SubCell"/>
</dbReference>
<feature type="region of interest" description="Disordered" evidence="13">
    <location>
        <begin position="1"/>
        <end position="52"/>
    </location>
</feature>
<reference evidence="17" key="1">
    <citation type="submission" date="2022-10" db="EMBL/GenBank/DDBJ databases">
        <title>Genome assembly of Pristionchus species.</title>
        <authorList>
            <person name="Yoshida K."/>
            <person name="Sommer R.J."/>
        </authorList>
    </citation>
    <scope>NUCLEOTIDE SEQUENCE [LARGE SCALE GENOMIC DNA]</scope>
    <source>
        <strain evidence="17">RS5460</strain>
    </source>
</reference>
<evidence type="ECO:0000313" key="17">
    <source>
        <dbReference type="Proteomes" id="UP001328107"/>
    </source>
</evidence>
<evidence type="ECO:0000256" key="4">
    <source>
        <dbReference type="ARBA" id="ARBA00022634"/>
    </source>
</evidence>
<dbReference type="GO" id="GO:0046872">
    <property type="term" value="F:metal ion binding"/>
    <property type="evidence" value="ECO:0007669"/>
    <property type="project" value="UniProtKB-KW"/>
</dbReference>
<dbReference type="AlphaFoldDB" id="A0AAN4ZMN5"/>
<comment type="similarity">
    <text evidence="2">Belongs to the DNA polymerase type-Y family.</text>
</comment>
<gene>
    <name evidence="16" type="ORF">PMAYCL1PPCAC_12239</name>
</gene>
<name>A0AAN4ZMN5_9BILA</name>
<dbReference type="Pfam" id="PF16589">
    <property type="entry name" value="BRCT_2"/>
    <property type="match status" value="1"/>
</dbReference>
<evidence type="ECO:0000256" key="10">
    <source>
        <dbReference type="ARBA" id="ARBA00023125"/>
    </source>
</evidence>
<feature type="compositionally biased region" description="Basic and acidic residues" evidence="13">
    <location>
        <begin position="1"/>
        <end position="10"/>
    </location>
</feature>
<keyword evidence="10" id="KW-0238">DNA-binding</keyword>
<proteinExistence type="inferred from homology"/>
<accession>A0AAN4ZMN5</accession>
<organism evidence="16 17">
    <name type="scientific">Pristionchus mayeri</name>
    <dbReference type="NCBI Taxonomy" id="1317129"/>
    <lineage>
        <taxon>Eukaryota</taxon>
        <taxon>Metazoa</taxon>
        <taxon>Ecdysozoa</taxon>
        <taxon>Nematoda</taxon>
        <taxon>Chromadorea</taxon>
        <taxon>Rhabditida</taxon>
        <taxon>Rhabditina</taxon>
        <taxon>Diplogasteromorpha</taxon>
        <taxon>Diplogasteroidea</taxon>
        <taxon>Neodiplogasteridae</taxon>
        <taxon>Pristionchus</taxon>
    </lineage>
</organism>
<protein>
    <recommendedName>
        <fullName evidence="3">DNA repair protein REV1</fullName>
    </recommendedName>
</protein>
<evidence type="ECO:0000256" key="3">
    <source>
        <dbReference type="ARBA" id="ARBA00020399"/>
    </source>
</evidence>
<dbReference type="InterPro" id="IPR036775">
    <property type="entry name" value="DNA_pol_Y-fam_lit_finger_sf"/>
</dbReference>
<dbReference type="GO" id="GO:0042276">
    <property type="term" value="P:error-prone translesion synthesis"/>
    <property type="evidence" value="ECO:0007669"/>
    <property type="project" value="TreeGrafter"/>
</dbReference>
<keyword evidence="17" id="KW-1185">Reference proteome</keyword>
<evidence type="ECO:0000256" key="7">
    <source>
        <dbReference type="ARBA" id="ARBA00022723"/>
    </source>
</evidence>
<evidence type="ECO:0000259" key="15">
    <source>
        <dbReference type="PROSITE" id="PS50173"/>
    </source>
</evidence>
<dbReference type="CDD" id="cd17719">
    <property type="entry name" value="BRCT_Rev1"/>
    <property type="match status" value="1"/>
</dbReference>
<evidence type="ECO:0000256" key="5">
    <source>
        <dbReference type="ARBA" id="ARBA00022679"/>
    </source>
</evidence>
<dbReference type="InterPro" id="IPR043502">
    <property type="entry name" value="DNA/RNA_pol_sf"/>
</dbReference>
<dbReference type="GO" id="GO:0017125">
    <property type="term" value="F:deoxycytidyl transferase activity"/>
    <property type="evidence" value="ECO:0007669"/>
    <property type="project" value="TreeGrafter"/>
</dbReference>
<dbReference type="Pfam" id="PF00817">
    <property type="entry name" value="IMS"/>
    <property type="match status" value="1"/>
</dbReference>
<dbReference type="EMBL" id="BTRK01000003">
    <property type="protein sequence ID" value="GMR42044.1"/>
    <property type="molecule type" value="Genomic_DNA"/>
</dbReference>
<evidence type="ECO:0000256" key="13">
    <source>
        <dbReference type="SAM" id="MobiDB-lite"/>
    </source>
</evidence>
<evidence type="ECO:0000256" key="9">
    <source>
        <dbReference type="ARBA" id="ARBA00022842"/>
    </source>
</evidence>
<dbReference type="SMART" id="SM00292">
    <property type="entry name" value="BRCT"/>
    <property type="match status" value="1"/>
</dbReference>
<evidence type="ECO:0000256" key="2">
    <source>
        <dbReference type="ARBA" id="ARBA00010945"/>
    </source>
</evidence>
<feature type="region of interest" description="Disordered" evidence="13">
    <location>
        <begin position="746"/>
        <end position="783"/>
    </location>
</feature>
<comment type="subcellular location">
    <subcellularLocation>
        <location evidence="1">Nucleus</location>
    </subcellularLocation>
</comment>
<dbReference type="InterPro" id="IPR017961">
    <property type="entry name" value="DNA_pol_Y-fam_little_finger"/>
</dbReference>
<evidence type="ECO:0000256" key="8">
    <source>
        <dbReference type="ARBA" id="ARBA00022763"/>
    </source>
</evidence>
<dbReference type="Proteomes" id="UP001328107">
    <property type="component" value="Unassembled WGS sequence"/>
</dbReference>
<dbReference type="GO" id="GO:0006281">
    <property type="term" value="P:DNA repair"/>
    <property type="evidence" value="ECO:0007669"/>
    <property type="project" value="UniProtKB-KW"/>
</dbReference>
<dbReference type="InterPro" id="IPR001126">
    <property type="entry name" value="UmuC"/>
</dbReference>
<keyword evidence="8" id="KW-0227">DNA damage</keyword>
<keyword evidence="9" id="KW-0460">Magnesium</keyword>
<evidence type="ECO:0000256" key="12">
    <source>
        <dbReference type="ARBA" id="ARBA00023242"/>
    </source>
</evidence>
<dbReference type="PROSITE" id="PS50172">
    <property type="entry name" value="BRCT"/>
    <property type="match status" value="1"/>
</dbReference>
<dbReference type="PROSITE" id="PS50173">
    <property type="entry name" value="UMUC"/>
    <property type="match status" value="1"/>
</dbReference>
<feature type="domain" description="BRCT" evidence="14">
    <location>
        <begin position="148"/>
        <end position="236"/>
    </location>
</feature>
<dbReference type="Gene3D" id="6.10.250.1490">
    <property type="match status" value="1"/>
</dbReference>
<comment type="caution">
    <text evidence="16">The sequence shown here is derived from an EMBL/GenBank/DDBJ whole genome shotgun (WGS) entry which is preliminary data.</text>
</comment>
<dbReference type="InterPro" id="IPR036420">
    <property type="entry name" value="BRCT_dom_sf"/>
</dbReference>
<feature type="domain" description="UmuC" evidence="15">
    <location>
        <begin position="348"/>
        <end position="548"/>
    </location>
</feature>
<keyword evidence="7" id="KW-0479">Metal-binding</keyword>
<keyword evidence="6" id="KW-0548">Nucleotidyltransferase</keyword>
<dbReference type="SUPFAM" id="SSF56672">
    <property type="entry name" value="DNA/RNA polymerases"/>
    <property type="match status" value="1"/>
</dbReference>
<dbReference type="FunFam" id="3.30.1490.100:FF:000001">
    <property type="entry name" value="DNA repair protein REV1"/>
    <property type="match status" value="1"/>
</dbReference>
<keyword evidence="12" id="KW-0539">Nucleus</keyword>
<dbReference type="InterPro" id="IPR001357">
    <property type="entry name" value="BRCT_dom"/>
</dbReference>
<evidence type="ECO:0000313" key="16">
    <source>
        <dbReference type="EMBL" id="GMR42044.1"/>
    </source>
</evidence>
<dbReference type="SUPFAM" id="SSF100879">
    <property type="entry name" value="Lesion bypass DNA polymerase (Y-family), little finger domain"/>
    <property type="match status" value="1"/>
</dbReference>
<dbReference type="Gene3D" id="3.40.1170.60">
    <property type="match status" value="1"/>
</dbReference>
<dbReference type="GO" id="GO:0003684">
    <property type="term" value="F:damaged DNA binding"/>
    <property type="evidence" value="ECO:0007669"/>
    <property type="project" value="InterPro"/>
</dbReference>
<dbReference type="Gene3D" id="1.10.150.20">
    <property type="entry name" value="5' to 3' exonuclease, C-terminal subdomain"/>
    <property type="match status" value="1"/>
</dbReference>
<dbReference type="SUPFAM" id="SSF52113">
    <property type="entry name" value="BRCT domain"/>
    <property type="match status" value="1"/>
</dbReference>
<keyword evidence="11" id="KW-0234">DNA repair</keyword>